<keyword evidence="5 10" id="KW-0812">Transmembrane</keyword>
<keyword evidence="10" id="KW-0813">Transport</keyword>
<evidence type="ECO:0000256" key="9">
    <source>
        <dbReference type="ARBA" id="ARBA00043982"/>
    </source>
</evidence>
<comment type="function">
    <text evidence="10">Required for transformation and DNA binding.</text>
</comment>
<keyword evidence="7 10" id="KW-0472">Membrane</keyword>
<evidence type="ECO:0000256" key="2">
    <source>
        <dbReference type="ARBA" id="ARBA00004241"/>
    </source>
</evidence>
<evidence type="ECO:0000256" key="10">
    <source>
        <dbReference type="PIRNR" id="PIRNR029928"/>
    </source>
</evidence>
<keyword evidence="12" id="KW-1185">Reference proteome</keyword>
<keyword evidence="4" id="KW-0488">Methylation</keyword>
<evidence type="ECO:0000256" key="4">
    <source>
        <dbReference type="ARBA" id="ARBA00022481"/>
    </source>
</evidence>
<comment type="subcellular location">
    <subcellularLocation>
        <location evidence="1">Cell membrane</location>
        <topology evidence="1">Single-pass membrane protein</topology>
    </subcellularLocation>
    <subcellularLocation>
        <location evidence="2">Cell surface</location>
    </subcellularLocation>
</comment>
<reference evidence="11" key="1">
    <citation type="submission" date="2022-03" db="EMBL/GenBank/DDBJ databases">
        <authorList>
            <person name="Vrbovska V."/>
            <person name="Kovarovic V."/>
            <person name="Botka T."/>
            <person name="Pantucek R."/>
        </authorList>
    </citation>
    <scope>NUCLEOTIDE SEQUENCE</scope>
    <source>
        <strain evidence="11">CCM 2609</strain>
    </source>
</reference>
<dbReference type="RefSeq" id="WP_243365117.1">
    <property type="nucleotide sequence ID" value="NZ_CP094348.1"/>
</dbReference>
<evidence type="ECO:0000256" key="5">
    <source>
        <dbReference type="ARBA" id="ARBA00022692"/>
    </source>
</evidence>
<dbReference type="EMBL" id="CP094348">
    <property type="protein sequence ID" value="UOB19724.1"/>
    <property type="molecule type" value="Genomic_DNA"/>
</dbReference>
<evidence type="ECO:0000313" key="11">
    <source>
        <dbReference type="EMBL" id="UOB19724.1"/>
    </source>
</evidence>
<dbReference type="PIRSF" id="PIRSF029928">
    <property type="entry name" value="Late_competence_ComGC"/>
    <property type="match status" value="1"/>
</dbReference>
<comment type="subunit">
    <text evidence="10">Homodimer.</text>
</comment>
<dbReference type="Gene3D" id="3.30.700.10">
    <property type="entry name" value="Glycoprotein, Type 4 Pilin"/>
    <property type="match status" value="1"/>
</dbReference>
<protein>
    <recommendedName>
        <fullName evidence="10">ComG operon protein 3</fullName>
    </recommendedName>
</protein>
<dbReference type="Proteomes" id="UP000830343">
    <property type="component" value="Chromosome"/>
</dbReference>
<sequence length="110" mass="12299">MKNMYKRFIEQFKKDDGFTLIEMLLVLLVISILIILIVPNIAKQSDTVQAKGCEAQIKMVQGQVEAYRIHTGKVPTSVQQLVPEYLNESQVKCKDGTEIIVNSDGEVTSG</sequence>
<name>A0ABY3ZUR3_9STAP</name>
<comment type="similarity">
    <text evidence="9 10">Belongs to the ComGC family.</text>
</comment>
<dbReference type="NCBIfam" id="TIGR02532">
    <property type="entry name" value="IV_pilin_GFxxxE"/>
    <property type="match status" value="1"/>
</dbReference>
<reference evidence="11" key="2">
    <citation type="submission" date="2022-04" db="EMBL/GenBank/DDBJ databases">
        <title>Antimicrobial genetic elements in methicillin-resistant Macrococcus armenti.</title>
        <authorList>
            <person name="Keller J.E."/>
            <person name="Schwendener S."/>
            <person name="Pantucek R."/>
            <person name="Perreten V."/>
        </authorList>
    </citation>
    <scope>NUCLEOTIDE SEQUENCE</scope>
    <source>
        <strain evidence="11">CCM 2609</strain>
    </source>
</reference>
<evidence type="ECO:0000313" key="12">
    <source>
        <dbReference type="Proteomes" id="UP000830343"/>
    </source>
</evidence>
<dbReference type="InterPro" id="IPR012902">
    <property type="entry name" value="N_methyl_site"/>
</dbReference>
<organism evidence="11 12">
    <name type="scientific">Macrococcus armenti</name>
    <dbReference type="NCBI Taxonomy" id="2875764"/>
    <lineage>
        <taxon>Bacteria</taxon>
        <taxon>Bacillati</taxon>
        <taxon>Bacillota</taxon>
        <taxon>Bacilli</taxon>
        <taxon>Bacillales</taxon>
        <taxon>Staphylococcaceae</taxon>
        <taxon>Macrococcus</taxon>
    </lineage>
</organism>
<evidence type="ECO:0000256" key="7">
    <source>
        <dbReference type="ARBA" id="ARBA00023136"/>
    </source>
</evidence>
<evidence type="ECO:0000256" key="3">
    <source>
        <dbReference type="ARBA" id="ARBA00022475"/>
    </source>
</evidence>
<gene>
    <name evidence="11" type="ORF">MRZ06_06630</name>
</gene>
<proteinExistence type="inferred from homology"/>
<dbReference type="PANTHER" id="PTHR30093:SF2">
    <property type="entry name" value="TYPE II SECRETION SYSTEM PROTEIN H"/>
    <property type="match status" value="1"/>
</dbReference>
<feature type="transmembrane region" description="Helical" evidence="10">
    <location>
        <begin position="20"/>
        <end position="42"/>
    </location>
</feature>
<keyword evidence="8 10" id="KW-0178">Competence</keyword>
<dbReference type="Pfam" id="PF07963">
    <property type="entry name" value="N_methyl"/>
    <property type="match status" value="1"/>
</dbReference>
<dbReference type="InterPro" id="IPR000983">
    <property type="entry name" value="Bac_GSPG_pilin"/>
</dbReference>
<dbReference type="InterPro" id="IPR045584">
    <property type="entry name" value="Pilin-like"/>
</dbReference>
<dbReference type="SUPFAM" id="SSF54523">
    <property type="entry name" value="Pili subunits"/>
    <property type="match status" value="1"/>
</dbReference>
<evidence type="ECO:0000256" key="1">
    <source>
        <dbReference type="ARBA" id="ARBA00004162"/>
    </source>
</evidence>
<dbReference type="PANTHER" id="PTHR30093">
    <property type="entry name" value="GENERAL SECRETION PATHWAY PROTEIN G"/>
    <property type="match status" value="1"/>
</dbReference>
<dbReference type="PRINTS" id="PR00813">
    <property type="entry name" value="BCTERIALGSPG"/>
</dbReference>
<evidence type="ECO:0000256" key="8">
    <source>
        <dbReference type="ARBA" id="ARBA00023287"/>
    </source>
</evidence>
<evidence type="ECO:0000256" key="6">
    <source>
        <dbReference type="ARBA" id="ARBA00022989"/>
    </source>
</evidence>
<keyword evidence="6 10" id="KW-1133">Transmembrane helix</keyword>
<dbReference type="NCBIfam" id="NF040999">
    <property type="entry name" value="pilin_ComGC"/>
    <property type="match status" value="1"/>
</dbReference>
<accession>A0ABY3ZUR3</accession>
<dbReference type="InterPro" id="IPR016940">
    <property type="entry name" value="ComGC"/>
</dbReference>
<keyword evidence="3 10" id="KW-1003">Cell membrane</keyword>